<sequence length="78" mass="9306">MKSERFYYMDNLRAAALLLGVLLHSILAYSPRTINDWVTYTPQNINIFSNIYLFIHLFRMPFFLSLQVFFVVTYCTLE</sequence>
<gene>
    <name evidence="2" type="ORF">CS022_06510</name>
</gene>
<keyword evidence="1" id="KW-0472">Membrane</keyword>
<keyword evidence="1" id="KW-1133">Transmembrane helix</keyword>
<reference evidence="2 3" key="1">
    <citation type="submission" date="2017-10" db="EMBL/GenBank/DDBJ databases">
        <title>Nyctiphanis sp. nov., isolated from the stomach of the euphausiid Nyctiphanes simplex (Hansen, 1911) in the Gulf of California.</title>
        <authorList>
            <person name="Gomez-Gil B."/>
            <person name="Aguilar-Mendez M."/>
            <person name="Lopez-Cortes A."/>
            <person name="Gomez-Gutierrez J."/>
            <person name="Roque A."/>
            <person name="Lang E."/>
            <person name="Gonzalez-Castillo A."/>
        </authorList>
    </citation>
    <scope>NUCLEOTIDE SEQUENCE [LARGE SCALE GENOMIC DNA]</scope>
    <source>
        <strain evidence="2 3">CAIM 600</strain>
    </source>
</reference>
<dbReference type="Proteomes" id="UP000290287">
    <property type="component" value="Unassembled WGS sequence"/>
</dbReference>
<dbReference type="AlphaFoldDB" id="A0A4Q0YS13"/>
<keyword evidence="1" id="KW-0812">Transmembrane</keyword>
<evidence type="ECO:0000313" key="3">
    <source>
        <dbReference type="Proteomes" id="UP000290287"/>
    </source>
</evidence>
<organism evidence="2 3">
    <name type="scientific">Veronia nyctiphanis</name>
    <dbReference type="NCBI Taxonomy" id="1278244"/>
    <lineage>
        <taxon>Bacteria</taxon>
        <taxon>Pseudomonadati</taxon>
        <taxon>Pseudomonadota</taxon>
        <taxon>Gammaproteobacteria</taxon>
        <taxon>Vibrionales</taxon>
        <taxon>Vibrionaceae</taxon>
        <taxon>Veronia</taxon>
    </lineage>
</organism>
<proteinExistence type="predicted"/>
<keyword evidence="3" id="KW-1185">Reference proteome</keyword>
<feature type="transmembrane region" description="Helical" evidence="1">
    <location>
        <begin position="52"/>
        <end position="77"/>
    </location>
</feature>
<comment type="caution">
    <text evidence="2">The sequence shown here is derived from an EMBL/GenBank/DDBJ whole genome shotgun (WGS) entry which is preliminary data.</text>
</comment>
<dbReference type="EMBL" id="PEIB01000005">
    <property type="protein sequence ID" value="RXJ73997.1"/>
    <property type="molecule type" value="Genomic_DNA"/>
</dbReference>
<evidence type="ECO:0000256" key="1">
    <source>
        <dbReference type="SAM" id="Phobius"/>
    </source>
</evidence>
<evidence type="ECO:0000313" key="2">
    <source>
        <dbReference type="EMBL" id="RXJ73997.1"/>
    </source>
</evidence>
<accession>A0A4Q0YS13</accession>
<name>A0A4Q0YS13_9GAMM</name>
<protein>
    <submittedName>
        <fullName evidence="2">Uncharacterized protein</fullName>
    </submittedName>
</protein>